<evidence type="ECO:0000313" key="2">
    <source>
        <dbReference type="EMBL" id="TJY39600.1"/>
    </source>
</evidence>
<dbReference type="Gene3D" id="3.40.430.10">
    <property type="entry name" value="Dihydrofolate Reductase, subunit A"/>
    <property type="match status" value="1"/>
</dbReference>
<dbReference type="InterPro" id="IPR024072">
    <property type="entry name" value="DHFR-like_dom_sf"/>
</dbReference>
<dbReference type="PANTHER" id="PTHR38011:SF11">
    <property type="entry name" value="2,5-DIAMINO-6-RIBOSYLAMINO-4(3H)-PYRIMIDINONE 5'-PHOSPHATE REDUCTASE"/>
    <property type="match status" value="1"/>
</dbReference>
<dbReference type="EMBL" id="SUPK01000010">
    <property type="protein sequence ID" value="TJY39600.1"/>
    <property type="molecule type" value="Genomic_DNA"/>
</dbReference>
<dbReference type="SUPFAM" id="SSF53597">
    <property type="entry name" value="Dihydrofolate reductase-like"/>
    <property type="match status" value="1"/>
</dbReference>
<evidence type="ECO:0000259" key="1">
    <source>
        <dbReference type="Pfam" id="PF01872"/>
    </source>
</evidence>
<dbReference type="RefSeq" id="WP_136779403.1">
    <property type="nucleotide sequence ID" value="NZ_SUPK01000010.1"/>
</dbReference>
<sequence length="179" mass="20017">MRKLIVQEFVTIDGYFAGPAGEIDWHVPDEEYGEYAENFLRSVDALLFGRVTYELLAGYWPTATDSIADLMNAIPKFVFSKTLTEAGWQNTKLVKENIAQEINRLKLQPGKNLAVLGSAELVSHLLNEGLVDEFQLTVAPVILGGGKPLFKDIDHRVNMRLLHTRTLRSGCVQLSCQPE</sequence>
<organism evidence="2 3">
    <name type="scientific">Cohnella pontilimi</name>
    <dbReference type="NCBI Taxonomy" id="2564100"/>
    <lineage>
        <taxon>Bacteria</taxon>
        <taxon>Bacillati</taxon>
        <taxon>Bacillota</taxon>
        <taxon>Bacilli</taxon>
        <taxon>Bacillales</taxon>
        <taxon>Paenibacillaceae</taxon>
        <taxon>Cohnella</taxon>
    </lineage>
</organism>
<dbReference type="Pfam" id="PF01872">
    <property type="entry name" value="RibD_C"/>
    <property type="match status" value="1"/>
</dbReference>
<dbReference type="PANTHER" id="PTHR38011">
    <property type="entry name" value="DIHYDROFOLATE REDUCTASE FAMILY PROTEIN (AFU_ORTHOLOGUE AFUA_8G06820)"/>
    <property type="match status" value="1"/>
</dbReference>
<feature type="domain" description="Bacterial bifunctional deaminase-reductase C-terminal" evidence="1">
    <location>
        <begin position="2"/>
        <end position="171"/>
    </location>
</feature>
<protein>
    <submittedName>
        <fullName evidence="2">Dihydrofolate reductase</fullName>
    </submittedName>
</protein>
<dbReference type="OrthoDB" id="195113at2"/>
<keyword evidence="3" id="KW-1185">Reference proteome</keyword>
<gene>
    <name evidence="2" type="ORF">E5161_18680</name>
</gene>
<dbReference type="InterPro" id="IPR002734">
    <property type="entry name" value="RibDG_C"/>
</dbReference>
<comment type="caution">
    <text evidence="2">The sequence shown here is derived from an EMBL/GenBank/DDBJ whole genome shotgun (WGS) entry which is preliminary data.</text>
</comment>
<dbReference type="Proteomes" id="UP000309673">
    <property type="component" value="Unassembled WGS sequence"/>
</dbReference>
<proteinExistence type="predicted"/>
<dbReference type="AlphaFoldDB" id="A0A4U0F5C6"/>
<dbReference type="GO" id="GO:0009231">
    <property type="term" value="P:riboflavin biosynthetic process"/>
    <property type="evidence" value="ECO:0007669"/>
    <property type="project" value="InterPro"/>
</dbReference>
<accession>A0A4U0F5C6</accession>
<dbReference type="GO" id="GO:0008703">
    <property type="term" value="F:5-amino-6-(5-phosphoribosylamino)uracil reductase activity"/>
    <property type="evidence" value="ECO:0007669"/>
    <property type="project" value="InterPro"/>
</dbReference>
<reference evidence="2 3" key="1">
    <citation type="submission" date="2019-04" db="EMBL/GenBank/DDBJ databases">
        <title>Cohnella sp. nov., isolated from soil.</title>
        <authorList>
            <person name="Kim W."/>
        </authorList>
    </citation>
    <scope>NUCLEOTIDE SEQUENCE [LARGE SCALE GENOMIC DNA]</scope>
    <source>
        <strain evidence="2 3">CAU 1483</strain>
    </source>
</reference>
<dbReference type="InterPro" id="IPR050765">
    <property type="entry name" value="Riboflavin_Biosynth_HTPR"/>
</dbReference>
<name>A0A4U0F5C6_9BACL</name>
<evidence type="ECO:0000313" key="3">
    <source>
        <dbReference type="Proteomes" id="UP000309673"/>
    </source>
</evidence>